<feature type="domain" description="SKP1 component POZ" evidence="9">
    <location>
        <begin position="26"/>
        <end position="87"/>
    </location>
</feature>
<proteinExistence type="inferred from homology"/>
<keyword evidence="4" id="KW-0833">Ubl conjugation pathway</keyword>
<evidence type="ECO:0000256" key="1">
    <source>
        <dbReference type="ARBA" id="ARBA00009993"/>
    </source>
</evidence>
<dbReference type="GO" id="GO:0006511">
    <property type="term" value="P:ubiquitin-dependent protein catabolic process"/>
    <property type="evidence" value="ECO:0007669"/>
    <property type="project" value="InterPro"/>
</dbReference>
<dbReference type="Proteomes" id="UP000054466">
    <property type="component" value="Unassembled WGS sequence"/>
</dbReference>
<feature type="region of interest" description="Disordered" evidence="8">
    <location>
        <begin position="150"/>
        <end position="177"/>
    </location>
</feature>
<comment type="subunit">
    <text evidence="2">Component of the SCF (SKP1-CUL1-F-box protein) E3 ubiquitin ligase complexes.</text>
</comment>
<dbReference type="HOGENOM" id="CLU_059252_4_0_1"/>
<protein>
    <recommendedName>
        <fullName evidence="3">E3 ubiquitin ligase complex SCF subunit sconC</fullName>
    </recommendedName>
    <alternativeName>
        <fullName evidence="6">Sulfur controller C</fullName>
    </alternativeName>
    <alternativeName>
        <fullName evidence="5">Sulfur metabolite repression control protein C</fullName>
    </alternativeName>
</protein>
<dbReference type="InterPro" id="IPR011333">
    <property type="entry name" value="SKP1/BTB/POZ_sf"/>
</dbReference>
<dbReference type="SMART" id="SM00512">
    <property type="entry name" value="Skp1"/>
    <property type="match status" value="1"/>
</dbReference>
<dbReference type="VEuPathDB" id="FungiDB:PV07_12735"/>
<dbReference type="GeneID" id="27351929"/>
<evidence type="ECO:0000256" key="7">
    <source>
        <dbReference type="ARBA" id="ARBA00045385"/>
    </source>
</evidence>
<organism evidence="10 11">
    <name type="scientific">Cladophialophora immunda</name>
    <dbReference type="NCBI Taxonomy" id="569365"/>
    <lineage>
        <taxon>Eukaryota</taxon>
        <taxon>Fungi</taxon>
        <taxon>Dikarya</taxon>
        <taxon>Ascomycota</taxon>
        <taxon>Pezizomycotina</taxon>
        <taxon>Eurotiomycetes</taxon>
        <taxon>Chaetothyriomycetidae</taxon>
        <taxon>Chaetothyriales</taxon>
        <taxon>Herpotrichiellaceae</taxon>
        <taxon>Cladophialophora</taxon>
    </lineage>
</organism>
<evidence type="ECO:0000256" key="8">
    <source>
        <dbReference type="SAM" id="MobiDB-lite"/>
    </source>
</evidence>
<dbReference type="SUPFAM" id="SSF54695">
    <property type="entry name" value="POZ domain"/>
    <property type="match status" value="1"/>
</dbReference>
<evidence type="ECO:0000256" key="3">
    <source>
        <dbReference type="ARBA" id="ARBA00018943"/>
    </source>
</evidence>
<keyword evidence="10" id="KW-0436">Ligase</keyword>
<evidence type="ECO:0000256" key="6">
    <source>
        <dbReference type="ARBA" id="ARBA00032114"/>
    </source>
</evidence>
<evidence type="ECO:0000256" key="2">
    <source>
        <dbReference type="ARBA" id="ARBA00011194"/>
    </source>
</evidence>
<dbReference type="Gene3D" id="3.30.710.10">
    <property type="entry name" value="Potassium Channel Kv1.1, Chain A"/>
    <property type="match status" value="1"/>
</dbReference>
<dbReference type="InterPro" id="IPR016897">
    <property type="entry name" value="SKP1"/>
</dbReference>
<evidence type="ECO:0000256" key="4">
    <source>
        <dbReference type="ARBA" id="ARBA00022786"/>
    </source>
</evidence>
<dbReference type="STRING" id="569365.A0A0D2BTT7"/>
<dbReference type="InterPro" id="IPR001232">
    <property type="entry name" value="SKP1-like"/>
</dbReference>
<dbReference type="OrthoDB" id="2342932at2759"/>
<dbReference type="CDD" id="cd18322">
    <property type="entry name" value="BTB_POZ_SKP1"/>
    <property type="match status" value="1"/>
</dbReference>
<comment type="similarity">
    <text evidence="1">Belongs to the SKP1 family.</text>
</comment>
<dbReference type="InterPro" id="IPR016073">
    <property type="entry name" value="Skp1_comp_POZ"/>
</dbReference>
<dbReference type="AlphaFoldDB" id="A0A0D2BTT7"/>
<evidence type="ECO:0000259" key="9">
    <source>
        <dbReference type="Pfam" id="PF03931"/>
    </source>
</evidence>
<name>A0A0D2BTT7_9EURO</name>
<evidence type="ECO:0000256" key="5">
    <source>
        <dbReference type="ARBA" id="ARBA00030035"/>
    </source>
</evidence>
<dbReference type="EMBL" id="KN847142">
    <property type="protein sequence ID" value="KIW21840.1"/>
    <property type="molecule type" value="Genomic_DNA"/>
</dbReference>
<gene>
    <name evidence="10" type="ORF">PV07_12735</name>
</gene>
<dbReference type="PANTHER" id="PTHR11165">
    <property type="entry name" value="SKP1"/>
    <property type="match status" value="1"/>
</dbReference>
<feature type="compositionally biased region" description="Basic and acidic residues" evidence="8">
    <location>
        <begin position="155"/>
        <end position="164"/>
    </location>
</feature>
<accession>A0A0D2BTT7</accession>
<evidence type="ECO:0000313" key="11">
    <source>
        <dbReference type="Proteomes" id="UP000054466"/>
    </source>
</evidence>
<dbReference type="Pfam" id="PF03931">
    <property type="entry name" value="Skp1_POZ"/>
    <property type="match status" value="1"/>
</dbReference>
<keyword evidence="11" id="KW-1185">Reference proteome</keyword>
<dbReference type="SUPFAM" id="SSF81382">
    <property type="entry name" value="Skp1 dimerisation domain-like"/>
    <property type="match status" value="1"/>
</dbReference>
<dbReference type="InterPro" id="IPR036296">
    <property type="entry name" value="SKP1-like_dim_sf"/>
</dbReference>
<comment type="function">
    <text evidence="7">Essential component of the SCF (SKP1-CUL1-F-box protein) E3 ubiquitin ligase complexes, which mediate the ubiquitination and subsequent proteasomal degradation of target proteins. Controls sulfur metabolite repression, probably by mediating the inactivation or degradation of the metR transcription factor.</text>
</comment>
<dbReference type="GO" id="GO:0016874">
    <property type="term" value="F:ligase activity"/>
    <property type="evidence" value="ECO:0007669"/>
    <property type="project" value="UniProtKB-KW"/>
</dbReference>
<dbReference type="RefSeq" id="XP_016242056.1">
    <property type="nucleotide sequence ID" value="XM_016400297.1"/>
</dbReference>
<sequence length="177" mass="19885">MNSNAGVTSQALTTTHRSPGELKNQLTLECADGKTIVVDRDIAEVCRLIKDRVGDRGKDAFKKPIPIPCVNAAVLKKVIEWCTRHRQNGVRPEDGPHLWQEIAGVDIWDQEFVQVDQEMLFEILLAADYLDIEGLLDLCFETIANLMKGKSPRGSPKDLQHSERSNYGGRTTDTRRK</sequence>
<reference evidence="10 11" key="1">
    <citation type="submission" date="2015-01" db="EMBL/GenBank/DDBJ databases">
        <title>The Genome Sequence of Cladophialophora immunda CBS83496.</title>
        <authorList>
            <consortium name="The Broad Institute Genomics Platform"/>
            <person name="Cuomo C."/>
            <person name="de Hoog S."/>
            <person name="Gorbushina A."/>
            <person name="Stielow B."/>
            <person name="Teixiera M."/>
            <person name="Abouelleil A."/>
            <person name="Chapman S.B."/>
            <person name="Priest M."/>
            <person name="Young S.K."/>
            <person name="Wortman J."/>
            <person name="Nusbaum C."/>
            <person name="Birren B."/>
        </authorList>
    </citation>
    <scope>NUCLEOTIDE SEQUENCE [LARGE SCALE GENOMIC DNA]</scope>
    <source>
        <strain evidence="10 11">CBS 83496</strain>
    </source>
</reference>
<evidence type="ECO:0000313" key="10">
    <source>
        <dbReference type="EMBL" id="KIW21840.1"/>
    </source>
</evidence>